<gene>
    <name evidence="3" type="ORF">Tsubulata_012067</name>
</gene>
<keyword evidence="4" id="KW-1185">Reference proteome</keyword>
<feature type="region of interest" description="Disordered" evidence="1">
    <location>
        <begin position="1"/>
        <end position="43"/>
    </location>
</feature>
<dbReference type="InterPro" id="IPR005135">
    <property type="entry name" value="Endo/exonuclease/phosphatase"/>
</dbReference>
<feature type="compositionally biased region" description="Polar residues" evidence="1">
    <location>
        <begin position="124"/>
        <end position="133"/>
    </location>
</feature>
<evidence type="ECO:0000313" key="3">
    <source>
        <dbReference type="EMBL" id="KAJ4828259.1"/>
    </source>
</evidence>
<feature type="compositionally biased region" description="Polar residues" evidence="1">
    <location>
        <begin position="157"/>
        <end position="178"/>
    </location>
</feature>
<reference evidence="3" key="2">
    <citation type="journal article" date="2023" name="Plants (Basel)">
        <title>Annotation of the Turnera subulata (Passifloraceae) Draft Genome Reveals the S-Locus Evolved after the Divergence of Turneroideae from Passifloroideae in a Stepwise Manner.</title>
        <authorList>
            <person name="Henning P.M."/>
            <person name="Roalson E.H."/>
            <person name="Mir W."/>
            <person name="McCubbin A.G."/>
            <person name="Shore J.S."/>
        </authorList>
    </citation>
    <scope>NUCLEOTIDE SEQUENCE</scope>
    <source>
        <strain evidence="3">F60SS</strain>
    </source>
</reference>
<evidence type="ECO:0000256" key="1">
    <source>
        <dbReference type="SAM" id="MobiDB-lite"/>
    </source>
</evidence>
<organism evidence="3 4">
    <name type="scientific">Turnera subulata</name>
    <dbReference type="NCBI Taxonomy" id="218843"/>
    <lineage>
        <taxon>Eukaryota</taxon>
        <taxon>Viridiplantae</taxon>
        <taxon>Streptophyta</taxon>
        <taxon>Embryophyta</taxon>
        <taxon>Tracheophyta</taxon>
        <taxon>Spermatophyta</taxon>
        <taxon>Magnoliopsida</taxon>
        <taxon>eudicotyledons</taxon>
        <taxon>Gunneridae</taxon>
        <taxon>Pentapetalae</taxon>
        <taxon>rosids</taxon>
        <taxon>fabids</taxon>
        <taxon>Malpighiales</taxon>
        <taxon>Passifloraceae</taxon>
        <taxon>Turnera</taxon>
    </lineage>
</organism>
<dbReference type="Proteomes" id="UP001141552">
    <property type="component" value="Unassembled WGS sequence"/>
</dbReference>
<sequence>MRDHETGSLRERVRQRSRSAERSGERHPSRQSMEVEPSSPLGLRTTRSMLLPWRFHPIQVGDSAQPSSTAAVAQRSLSNSTPSNVNNPVQAGARGEWKNAPRRARRPPRQAPDPTAKPSAPHHPTQTAPPKSSNRFQALADTDFGEETHCVIFHGASSSNTQTQLSPNNHPTSFTSPSEKPPDPQLPNPNTIKHAQPGGPDAKPEESPLLDEVPILMEVTSSMFTQQVDTSLKGATKKQFVRNFREICKIIKPAVVVIVEPRLSGIRAWRKIQRLGFTHSHRVEARGYAGGIWLLWNNDFVHVQILLNHTQLVHVRVTQNQTSFLFTAIYASQQEKWRQFCWRNLEVLSPNTKEPWLLGGDFNAILSGEERRNRFGLNGVANKNFQKCVVRAKLIDLDHQGSEFTWRRAGDQARLDRFLCNDLWRVSFPEASVTHLPYSCSDHRPIVIQNGVSPPPRATRPFRFQAAWLTNPGFGDLVKKEWDANINVVQAVENFIPKLQWWNKTVFGNIHRRKKRILARLAGIQKYLERMPSKFLSNLELELRMELDSVLVQEELLWAQKARCQWIQEGDRNTAYFHATTIIRRKRNKVEALIDADGKWQQDNEMLKSVATNYFQNLFSDEGSIGWRVCDGQTAKFWSDKWILNDTRLWVRSGRVFLLSLAGVCGHGETNGCLNLRRSIRRIRLDVSRSLPNAAEIRHYPLLNPGSRHPLLVQLCNLGHLQEEALSR</sequence>
<feature type="domain" description="Endonuclease/exonuclease/phosphatase" evidence="2">
    <location>
        <begin position="241"/>
        <end position="443"/>
    </location>
</feature>
<dbReference type="Pfam" id="PF03372">
    <property type="entry name" value="Exo_endo_phos"/>
    <property type="match status" value="1"/>
</dbReference>
<protein>
    <recommendedName>
        <fullName evidence="2">Endonuclease/exonuclease/phosphatase domain-containing protein</fullName>
    </recommendedName>
</protein>
<dbReference type="EMBL" id="JAKUCV010006219">
    <property type="protein sequence ID" value="KAJ4828259.1"/>
    <property type="molecule type" value="Genomic_DNA"/>
</dbReference>
<dbReference type="Gene3D" id="3.60.10.10">
    <property type="entry name" value="Endonuclease/exonuclease/phosphatase"/>
    <property type="match status" value="1"/>
</dbReference>
<dbReference type="InterPro" id="IPR036691">
    <property type="entry name" value="Endo/exonu/phosph_ase_sf"/>
</dbReference>
<comment type="caution">
    <text evidence="3">The sequence shown here is derived from an EMBL/GenBank/DDBJ whole genome shotgun (WGS) entry which is preliminary data.</text>
</comment>
<feature type="compositionally biased region" description="Basic and acidic residues" evidence="1">
    <location>
        <begin position="1"/>
        <end position="28"/>
    </location>
</feature>
<evidence type="ECO:0000259" key="2">
    <source>
        <dbReference type="Pfam" id="PF03372"/>
    </source>
</evidence>
<dbReference type="SUPFAM" id="SSF56219">
    <property type="entry name" value="DNase I-like"/>
    <property type="match status" value="1"/>
</dbReference>
<dbReference type="OrthoDB" id="1750980at2759"/>
<dbReference type="GO" id="GO:0003824">
    <property type="term" value="F:catalytic activity"/>
    <property type="evidence" value="ECO:0007669"/>
    <property type="project" value="InterPro"/>
</dbReference>
<reference evidence="3" key="1">
    <citation type="submission" date="2022-02" db="EMBL/GenBank/DDBJ databases">
        <authorList>
            <person name="Henning P.M."/>
            <person name="McCubbin A.G."/>
            <person name="Shore J.S."/>
        </authorList>
    </citation>
    <scope>NUCLEOTIDE SEQUENCE</scope>
    <source>
        <strain evidence="3">F60SS</strain>
        <tissue evidence="3">Leaves</tissue>
    </source>
</reference>
<feature type="region of interest" description="Disordered" evidence="1">
    <location>
        <begin position="157"/>
        <end position="207"/>
    </location>
</feature>
<feature type="region of interest" description="Disordered" evidence="1">
    <location>
        <begin position="60"/>
        <end position="133"/>
    </location>
</feature>
<name>A0A9Q0FB48_9ROSI</name>
<dbReference type="AlphaFoldDB" id="A0A9Q0FB48"/>
<dbReference type="PANTHER" id="PTHR33710:SF77">
    <property type="entry name" value="DNASE I-LIKE SUPERFAMILY PROTEIN"/>
    <property type="match status" value="1"/>
</dbReference>
<feature type="compositionally biased region" description="Low complexity" evidence="1">
    <location>
        <begin position="76"/>
        <end position="89"/>
    </location>
</feature>
<accession>A0A9Q0FB48</accession>
<dbReference type="PANTHER" id="PTHR33710">
    <property type="entry name" value="BNAC02G09200D PROTEIN"/>
    <property type="match status" value="1"/>
</dbReference>
<proteinExistence type="predicted"/>
<feature type="compositionally biased region" description="Polar residues" evidence="1">
    <location>
        <begin position="62"/>
        <end position="71"/>
    </location>
</feature>
<evidence type="ECO:0000313" key="4">
    <source>
        <dbReference type="Proteomes" id="UP001141552"/>
    </source>
</evidence>